<dbReference type="EMBL" id="RQHK01000015">
    <property type="protein sequence ID" value="TGM74251.1"/>
    <property type="molecule type" value="Genomic_DNA"/>
</dbReference>
<dbReference type="Proteomes" id="UP000297940">
    <property type="component" value="Unassembled WGS sequence"/>
</dbReference>
<keyword evidence="2" id="KW-1185">Reference proteome</keyword>
<dbReference type="PIRSF" id="PIRSF032285">
    <property type="entry name" value="UCP032285"/>
    <property type="match status" value="1"/>
</dbReference>
<protein>
    <submittedName>
        <fullName evidence="1">MepB protein</fullName>
    </submittedName>
</protein>
<accession>A0ABY2NYN2</accession>
<reference evidence="2" key="1">
    <citation type="journal article" date="2019" name="PLoS Negl. Trop. Dis.">
        <title>Revisiting the worldwide diversity of Leptospira species in the environment.</title>
        <authorList>
            <person name="Vincent A.T."/>
            <person name="Schiettekatte O."/>
            <person name="Bourhy P."/>
            <person name="Veyrier F.J."/>
            <person name="Picardeau M."/>
        </authorList>
    </citation>
    <scope>NUCLEOTIDE SEQUENCE [LARGE SCALE GENOMIC DNA]</scope>
    <source>
        <strain evidence="2">201601298</strain>
    </source>
</reference>
<dbReference type="InterPro" id="IPR011235">
    <property type="entry name" value="MepB-like"/>
</dbReference>
<evidence type="ECO:0000313" key="2">
    <source>
        <dbReference type="Proteomes" id="UP000297940"/>
    </source>
</evidence>
<dbReference type="Gene3D" id="3.40.1350.140">
    <property type="entry name" value="MepB-like"/>
    <property type="match status" value="1"/>
</dbReference>
<proteinExistence type="predicted"/>
<evidence type="ECO:0000313" key="1">
    <source>
        <dbReference type="EMBL" id="TGM74251.1"/>
    </source>
</evidence>
<dbReference type="Pfam" id="PF08877">
    <property type="entry name" value="MepB-like"/>
    <property type="match status" value="1"/>
</dbReference>
<comment type="caution">
    <text evidence="1">The sequence shown here is derived from an EMBL/GenBank/DDBJ whole genome shotgun (WGS) entry which is preliminary data.</text>
</comment>
<gene>
    <name evidence="1" type="ORF">EHR01_12150</name>
</gene>
<dbReference type="InterPro" id="IPR038231">
    <property type="entry name" value="MepB-like_sf"/>
</dbReference>
<name>A0ABY2NYN2_9LEPT</name>
<organism evidence="1 2">
    <name type="scientific">Leptospira mtsangambouensis</name>
    <dbReference type="NCBI Taxonomy" id="2484912"/>
    <lineage>
        <taxon>Bacteria</taxon>
        <taxon>Pseudomonadati</taxon>
        <taxon>Spirochaetota</taxon>
        <taxon>Spirochaetia</taxon>
        <taxon>Leptospirales</taxon>
        <taxon>Leptospiraceae</taxon>
        <taxon>Leptospira</taxon>
    </lineage>
</organism>
<sequence>MQILNQKSHFKKAPPAFLKNAQKTLFDPLKLIITNVFLEEESAEYNACHFQCNEKRITFRSAKVTPKKIGQFVTLWKRSQKGPIEPYHYKDKMDLYIIETQYKNHIGYFIFTKEILYEKGILFGKYEGKRGFRVYPTWDEPNNKQGISTKKWQLSYFLDKSEDKNDLDSLRSHLEIFIK</sequence>